<dbReference type="Gene3D" id="3.10.310.70">
    <property type="match status" value="1"/>
</dbReference>
<dbReference type="SUPFAM" id="SSF51338">
    <property type="entry name" value="Composite domain of metallo-dependent hydrolases"/>
    <property type="match status" value="1"/>
</dbReference>
<evidence type="ECO:0000259" key="2">
    <source>
        <dbReference type="Pfam" id="PF07969"/>
    </source>
</evidence>
<dbReference type="InterPro" id="IPR011059">
    <property type="entry name" value="Metal-dep_hydrolase_composite"/>
</dbReference>
<dbReference type="OrthoDB" id="3173428at2"/>
<dbReference type="Pfam" id="PF07969">
    <property type="entry name" value="Amidohydro_3"/>
    <property type="match status" value="1"/>
</dbReference>
<name>A0A0P4RBY0_9ACTN</name>
<dbReference type="CDD" id="cd01300">
    <property type="entry name" value="YtcJ_like"/>
    <property type="match status" value="1"/>
</dbReference>
<protein>
    <submittedName>
        <fullName evidence="3">Putative peptidase M38 family protein</fullName>
    </submittedName>
</protein>
<dbReference type="Gene3D" id="3.20.20.140">
    <property type="entry name" value="Metal-dependent hydrolases"/>
    <property type="match status" value="1"/>
</dbReference>
<proteinExistence type="predicted"/>
<evidence type="ECO:0000256" key="1">
    <source>
        <dbReference type="SAM" id="MobiDB-lite"/>
    </source>
</evidence>
<reference evidence="4" key="1">
    <citation type="submission" date="2014-09" db="EMBL/GenBank/DDBJ databases">
        <title>Whole genome shotgun sequence of Streptomyces sp. NBRC 110027.</title>
        <authorList>
            <person name="Komaki H."/>
            <person name="Ichikawa N."/>
            <person name="Katano-Makiyama Y."/>
            <person name="Hosoyama A."/>
            <person name="Hashimoto M."/>
            <person name="Uohara A."/>
            <person name="Kitahashi Y."/>
            <person name="Ohji S."/>
            <person name="Kimura A."/>
            <person name="Yamazoe A."/>
            <person name="Igarashi Y."/>
            <person name="Fujita N."/>
        </authorList>
    </citation>
    <scope>NUCLEOTIDE SEQUENCE [LARGE SCALE GENOMIC DNA]</scope>
    <source>
        <strain evidence="4">NBRC 110027</strain>
    </source>
</reference>
<dbReference type="PANTHER" id="PTHR22642:SF2">
    <property type="entry name" value="PROTEIN LONG AFTER FAR-RED 3"/>
    <property type="match status" value="1"/>
</dbReference>
<dbReference type="RefSeq" id="WP_042158128.1">
    <property type="nucleotide sequence ID" value="NZ_BBNO01000007.1"/>
</dbReference>
<feature type="region of interest" description="Disordered" evidence="1">
    <location>
        <begin position="1"/>
        <end position="20"/>
    </location>
</feature>
<dbReference type="InterPro" id="IPR013108">
    <property type="entry name" value="Amidohydro_3"/>
</dbReference>
<sequence length="565" mass="60311">MDLSTTPDARTPGSADGGPADLVFLSGPVHTVDSARTRASAVAVRGDRILAVGHEEEVRPLIGPATEIVDLHGKLLIPGFQDAHVHPVGGGRELALCDLSAAVTAEAYRELISAYAAAHPETAWITGGGWSMEAFPGGTPTREFLDALVPDRPVFLVNRDHHGGWANSCALERAGLTERTPDPADGRIERDADGRPTGMLQEGAMQLVAGLIPEPTLAEQTEGLLRAQRLLHGYGVTAWQDAMLGHAPGMPDATPAYVAARRDGKLTARVTGALWWDRARGAEQIPELIARRAELTAGRLRATSVKIMQDGIAENHTAAMLTPYLTACGCASDNSGISFIDPEALRSYVTELDAEGFQVHFHALGDRAVREALDAVEAARRTNGLRDTRPHLAHLQVVHPEDIPRFRRLGATANIQALWAAHEPQMDELTIPFLGPERAAWQYPFGDLLRSGATLAAGSDWPVSSPDPIAALHVAVNRRAPEDPPSAPVFLPEQRIDLGAALAAYTAGSAYANHLDETGTIQPGKLADLVVLDRDPFDGADEEIAATRVLQTFVGGERVYAADDA</sequence>
<dbReference type="Gene3D" id="2.30.40.10">
    <property type="entry name" value="Urease, subunit C, domain 1"/>
    <property type="match status" value="1"/>
</dbReference>
<dbReference type="AlphaFoldDB" id="A0A0P4RBY0"/>
<dbReference type="Proteomes" id="UP000048965">
    <property type="component" value="Unassembled WGS sequence"/>
</dbReference>
<gene>
    <name evidence="3" type="ORF">TPA0598_07_02890</name>
</gene>
<accession>A0A0P4RBY0</accession>
<dbReference type="PANTHER" id="PTHR22642">
    <property type="entry name" value="IMIDAZOLONEPROPIONASE"/>
    <property type="match status" value="1"/>
</dbReference>
<keyword evidence="4" id="KW-1185">Reference proteome</keyword>
<dbReference type="SUPFAM" id="SSF51556">
    <property type="entry name" value="Metallo-dependent hydrolases"/>
    <property type="match status" value="1"/>
</dbReference>
<evidence type="ECO:0000313" key="4">
    <source>
        <dbReference type="Proteomes" id="UP000048965"/>
    </source>
</evidence>
<comment type="caution">
    <text evidence="3">The sequence shown here is derived from an EMBL/GenBank/DDBJ whole genome shotgun (WGS) entry which is preliminary data.</text>
</comment>
<dbReference type="InterPro" id="IPR033932">
    <property type="entry name" value="YtcJ-like"/>
</dbReference>
<dbReference type="InterPro" id="IPR032466">
    <property type="entry name" value="Metal_Hydrolase"/>
</dbReference>
<dbReference type="EMBL" id="BBNO01000007">
    <property type="protein sequence ID" value="GAO10565.1"/>
    <property type="molecule type" value="Genomic_DNA"/>
</dbReference>
<feature type="domain" description="Amidohydrolase 3" evidence="2">
    <location>
        <begin position="67"/>
        <end position="560"/>
    </location>
</feature>
<organism evidence="3 4">
    <name type="scientific">Streptomyces lydicamycinicus</name>
    <dbReference type="NCBI Taxonomy" id="1546107"/>
    <lineage>
        <taxon>Bacteria</taxon>
        <taxon>Bacillati</taxon>
        <taxon>Actinomycetota</taxon>
        <taxon>Actinomycetes</taxon>
        <taxon>Kitasatosporales</taxon>
        <taxon>Streptomycetaceae</taxon>
        <taxon>Streptomyces</taxon>
    </lineage>
</organism>
<evidence type="ECO:0000313" key="3">
    <source>
        <dbReference type="EMBL" id="GAO10565.1"/>
    </source>
</evidence>
<reference evidence="3 4" key="2">
    <citation type="journal article" date="2015" name="Stand. Genomic Sci.">
        <title>Draft genome sequence of marine-derived Streptomyces sp. TP-A0598, a producer of anti-MRSA antibiotic lydicamycins.</title>
        <authorList>
            <person name="Komaki H."/>
            <person name="Ichikawa N."/>
            <person name="Hosoyama A."/>
            <person name="Fujita N."/>
            <person name="Igarashi Y."/>
        </authorList>
    </citation>
    <scope>NUCLEOTIDE SEQUENCE [LARGE SCALE GENOMIC DNA]</scope>
    <source>
        <strain evidence="3 4">NBRC 110027</strain>
    </source>
</reference>
<dbReference type="GO" id="GO:0016810">
    <property type="term" value="F:hydrolase activity, acting on carbon-nitrogen (but not peptide) bonds"/>
    <property type="evidence" value="ECO:0007669"/>
    <property type="project" value="InterPro"/>
</dbReference>